<keyword evidence="7" id="KW-0812">Transmembrane</keyword>
<keyword evidence="7" id="KW-1133">Transmembrane helix</keyword>
<dbReference type="SUPFAM" id="SSF52172">
    <property type="entry name" value="CheY-like"/>
    <property type="match status" value="1"/>
</dbReference>
<proteinExistence type="predicted"/>
<gene>
    <name evidence="10" type="ORF">EHR01_14330</name>
</gene>
<dbReference type="InterPro" id="IPR003594">
    <property type="entry name" value="HATPase_dom"/>
</dbReference>
<dbReference type="CDD" id="cd17546">
    <property type="entry name" value="REC_hyHK_CKI1_RcsC-like"/>
    <property type="match status" value="1"/>
</dbReference>
<evidence type="ECO:0000256" key="4">
    <source>
        <dbReference type="ARBA" id="ARBA00023012"/>
    </source>
</evidence>
<dbReference type="RefSeq" id="WP_135695612.1">
    <property type="nucleotide sequence ID" value="NZ_RQHK01000017.1"/>
</dbReference>
<evidence type="ECO:0000256" key="6">
    <source>
        <dbReference type="SAM" id="Coils"/>
    </source>
</evidence>
<dbReference type="PANTHER" id="PTHR45339:SF1">
    <property type="entry name" value="HYBRID SIGNAL TRANSDUCTION HISTIDINE KINASE J"/>
    <property type="match status" value="1"/>
</dbReference>
<dbReference type="SMART" id="SM00388">
    <property type="entry name" value="HisKA"/>
    <property type="match status" value="1"/>
</dbReference>
<evidence type="ECO:0000256" key="3">
    <source>
        <dbReference type="ARBA" id="ARBA00022553"/>
    </source>
</evidence>
<dbReference type="Proteomes" id="UP000297940">
    <property type="component" value="Unassembled WGS sequence"/>
</dbReference>
<dbReference type="EMBL" id="RQHK01000017">
    <property type="protein sequence ID" value="TGM72432.1"/>
    <property type="molecule type" value="Genomic_DNA"/>
</dbReference>
<feature type="transmembrane region" description="Helical" evidence="7">
    <location>
        <begin position="277"/>
        <end position="294"/>
    </location>
</feature>
<dbReference type="InterPro" id="IPR003661">
    <property type="entry name" value="HisK_dim/P_dom"/>
</dbReference>
<evidence type="ECO:0000259" key="9">
    <source>
        <dbReference type="PROSITE" id="PS50110"/>
    </source>
</evidence>
<keyword evidence="4" id="KW-0902">Two-component regulatory system</keyword>
<evidence type="ECO:0000259" key="8">
    <source>
        <dbReference type="PROSITE" id="PS50109"/>
    </source>
</evidence>
<dbReference type="CDD" id="cd00082">
    <property type="entry name" value="HisKA"/>
    <property type="match status" value="1"/>
</dbReference>
<feature type="transmembrane region" description="Helical" evidence="7">
    <location>
        <begin position="389"/>
        <end position="410"/>
    </location>
</feature>
<evidence type="ECO:0000256" key="2">
    <source>
        <dbReference type="ARBA" id="ARBA00012438"/>
    </source>
</evidence>
<dbReference type="SUPFAM" id="SSF47384">
    <property type="entry name" value="Homodimeric domain of signal transducing histidine kinase"/>
    <property type="match status" value="1"/>
</dbReference>
<dbReference type="Gene3D" id="1.10.287.130">
    <property type="match status" value="1"/>
</dbReference>
<comment type="caution">
    <text evidence="10">The sequence shown here is derived from an EMBL/GenBank/DDBJ whole genome shotgun (WGS) entry which is preliminary data.</text>
</comment>
<dbReference type="Pfam" id="PF00072">
    <property type="entry name" value="Response_reg"/>
    <property type="match status" value="1"/>
</dbReference>
<dbReference type="SUPFAM" id="SSF55874">
    <property type="entry name" value="ATPase domain of HSP90 chaperone/DNA topoisomerase II/histidine kinase"/>
    <property type="match status" value="1"/>
</dbReference>
<feature type="transmembrane region" description="Helical" evidence="7">
    <location>
        <begin position="363"/>
        <end position="383"/>
    </location>
</feature>
<dbReference type="Pfam" id="PF00512">
    <property type="entry name" value="HisKA"/>
    <property type="match status" value="1"/>
</dbReference>
<dbReference type="SUPFAM" id="SSF49785">
    <property type="entry name" value="Galactose-binding domain-like"/>
    <property type="match status" value="1"/>
</dbReference>
<feature type="modified residue" description="4-aspartylphosphate" evidence="5">
    <location>
        <position position="752"/>
    </location>
</feature>
<evidence type="ECO:0000313" key="10">
    <source>
        <dbReference type="EMBL" id="TGM72432.1"/>
    </source>
</evidence>
<evidence type="ECO:0000256" key="7">
    <source>
        <dbReference type="SAM" id="Phobius"/>
    </source>
</evidence>
<dbReference type="Pfam" id="PF02518">
    <property type="entry name" value="HATPase_c"/>
    <property type="match status" value="1"/>
</dbReference>
<protein>
    <recommendedName>
        <fullName evidence="2">histidine kinase</fullName>
        <ecNumber evidence="2">2.7.13.3</ecNumber>
    </recommendedName>
</protein>
<dbReference type="InterPro" id="IPR011623">
    <property type="entry name" value="7TMR_DISM_rcpt_extracell_dom1"/>
</dbReference>
<name>A0ABY2NV59_9LEPT</name>
<feature type="transmembrane region" description="Helical" evidence="7">
    <location>
        <begin position="306"/>
        <end position="324"/>
    </location>
</feature>
<evidence type="ECO:0000256" key="1">
    <source>
        <dbReference type="ARBA" id="ARBA00000085"/>
    </source>
</evidence>
<evidence type="ECO:0000256" key="5">
    <source>
        <dbReference type="PROSITE-ProRule" id="PRU00169"/>
    </source>
</evidence>
<dbReference type="PROSITE" id="PS50110">
    <property type="entry name" value="RESPONSE_REGULATORY"/>
    <property type="match status" value="1"/>
</dbReference>
<dbReference type="InterPro" id="IPR005467">
    <property type="entry name" value="His_kinase_dom"/>
</dbReference>
<keyword evidence="11" id="KW-1185">Reference proteome</keyword>
<dbReference type="PROSITE" id="PS50109">
    <property type="entry name" value="HIS_KIN"/>
    <property type="match status" value="1"/>
</dbReference>
<accession>A0ABY2NV59</accession>
<dbReference type="Gene3D" id="3.40.50.2300">
    <property type="match status" value="1"/>
</dbReference>
<dbReference type="Pfam" id="PF07695">
    <property type="entry name" value="7TMR-DISM_7TM"/>
    <property type="match status" value="1"/>
</dbReference>
<dbReference type="InterPro" id="IPR004358">
    <property type="entry name" value="Sig_transdc_His_kin-like_C"/>
</dbReference>
<dbReference type="InterPro" id="IPR011006">
    <property type="entry name" value="CheY-like_superfamily"/>
</dbReference>
<sequence length="822" mass="94854">MVLKNRKIITIFLFFITQFTICQCNLFVLHSNLPVAKNGFLDLSNFDLGNIQNEFAVLNGEWIFFWNESKNEKLQLNLNSELETIIVPGSWNQKIVNGEKIGSLGYATYFLQVKLPEKWKNKILILRADYHAGAYEIFVNGVLSQSVGKFGTTKETSKNVHAPSIGYIYSNSDILNIVIHESNFEHRVGGVGRPLYLGLPKTINSISNQRRNSDLFSISVLFIISLYYIFYFLIRKSDKSNLIFALLCFFLLIRAFVQNEQILREYFPNGDYKLFLLIEYSAMYFSPSIALHFFSFPITYPFKNKFLAISYIISFLYFFYALFVDTFSISLTVLQFQYIVLLICIFTVSLNILAIYKKVKYSWISLCSMFIALITIIIDMMIIQEKIQIPFTASYGLIFMIFTQGIILAVRHSEAFRINEKLTNELTLFNENLENKVKERTVELNLAIERMEKSVKARNEFLANMSHEIRTPMNIISGMAQLLDESDLKPEQKEYVSIFNIANKTLLNVLNDVLDLSKLEQGFLSIDIHEFKIDDLFSDLNKIFQFKTKGTLLTFEMRIDQNVPLFVKGDSNRISQILFNLLSNAFKFTNKGKVILTLSFEDNRLFVFSVRDTGIGMTEEKISKLFIRFYQAHDTNQIFQRGTGLGLAISKKLVELMHGTISVNSILGEGSEFTFKIPLEIATFRNLENLQFQQTNKQMENLKVFVIDDVQENLLIVKKFLEKNISDIYLSTGGNEAVNIYEENLFDIVLMDIQMPNLSGFDLLKIFRKIDSDRFNFCPIIAFTANVTSEEQREIVEAGFSGFLSKPVSKKDIFDKFMEVLK</sequence>
<dbReference type="InterPro" id="IPR036097">
    <property type="entry name" value="HisK_dim/P_sf"/>
</dbReference>
<comment type="catalytic activity">
    <reaction evidence="1">
        <text>ATP + protein L-histidine = ADP + protein N-phospho-L-histidine.</text>
        <dbReference type="EC" id="2.7.13.3"/>
    </reaction>
</comment>
<evidence type="ECO:0000313" key="11">
    <source>
        <dbReference type="Proteomes" id="UP000297940"/>
    </source>
</evidence>
<dbReference type="InterPro" id="IPR001789">
    <property type="entry name" value="Sig_transdc_resp-reg_receiver"/>
</dbReference>
<dbReference type="SMART" id="SM00387">
    <property type="entry name" value="HATPase_c"/>
    <property type="match status" value="1"/>
</dbReference>
<dbReference type="SMART" id="SM00448">
    <property type="entry name" value="REC"/>
    <property type="match status" value="1"/>
</dbReference>
<dbReference type="InterPro" id="IPR036890">
    <property type="entry name" value="HATPase_C_sf"/>
</dbReference>
<feature type="transmembrane region" description="Helical" evidence="7">
    <location>
        <begin position="215"/>
        <end position="234"/>
    </location>
</feature>
<keyword evidence="6" id="KW-0175">Coiled coil</keyword>
<dbReference type="EC" id="2.7.13.3" evidence="2"/>
<keyword evidence="3 5" id="KW-0597">Phosphoprotein</keyword>
<feature type="domain" description="Histidine kinase" evidence="8">
    <location>
        <begin position="464"/>
        <end position="681"/>
    </location>
</feature>
<organism evidence="10 11">
    <name type="scientific">Leptospira mtsangambouensis</name>
    <dbReference type="NCBI Taxonomy" id="2484912"/>
    <lineage>
        <taxon>Bacteria</taxon>
        <taxon>Pseudomonadati</taxon>
        <taxon>Spirochaetota</taxon>
        <taxon>Spirochaetia</taxon>
        <taxon>Leptospirales</taxon>
        <taxon>Leptospiraceae</taxon>
        <taxon>Leptospira</taxon>
    </lineage>
</organism>
<dbReference type="Gene3D" id="2.60.120.260">
    <property type="entry name" value="Galactose-binding domain-like"/>
    <property type="match status" value="1"/>
</dbReference>
<dbReference type="PRINTS" id="PR00344">
    <property type="entry name" value="BCTRLSENSOR"/>
</dbReference>
<feature type="domain" description="Response regulatory" evidence="9">
    <location>
        <begin position="703"/>
        <end position="821"/>
    </location>
</feature>
<feature type="transmembrane region" description="Helical" evidence="7">
    <location>
        <begin position="336"/>
        <end position="356"/>
    </location>
</feature>
<keyword evidence="7" id="KW-0472">Membrane</keyword>
<dbReference type="Gene3D" id="3.30.565.10">
    <property type="entry name" value="Histidine kinase-like ATPase, C-terminal domain"/>
    <property type="match status" value="1"/>
</dbReference>
<dbReference type="InterPro" id="IPR008979">
    <property type="entry name" value="Galactose-bd-like_sf"/>
</dbReference>
<reference evidence="11" key="1">
    <citation type="journal article" date="2019" name="PLoS Negl. Trop. Dis.">
        <title>Revisiting the worldwide diversity of Leptospira species in the environment.</title>
        <authorList>
            <person name="Vincent A.T."/>
            <person name="Schiettekatte O."/>
            <person name="Bourhy P."/>
            <person name="Veyrier F.J."/>
            <person name="Picardeau M."/>
        </authorList>
    </citation>
    <scope>NUCLEOTIDE SEQUENCE [LARGE SCALE GENOMIC DNA]</scope>
    <source>
        <strain evidence="11">201601298</strain>
    </source>
</reference>
<feature type="transmembrane region" description="Helical" evidence="7">
    <location>
        <begin position="241"/>
        <end position="257"/>
    </location>
</feature>
<feature type="coiled-coil region" evidence="6">
    <location>
        <begin position="419"/>
        <end position="450"/>
    </location>
</feature>
<dbReference type="PANTHER" id="PTHR45339">
    <property type="entry name" value="HYBRID SIGNAL TRANSDUCTION HISTIDINE KINASE J"/>
    <property type="match status" value="1"/>
</dbReference>
<dbReference type="CDD" id="cd16922">
    <property type="entry name" value="HATPase_EvgS-ArcB-TorS-like"/>
    <property type="match status" value="1"/>
</dbReference>